<dbReference type="Gene3D" id="3.30.830.10">
    <property type="entry name" value="Metalloenzyme, LuxS/M16 peptidase-like"/>
    <property type="match status" value="2"/>
</dbReference>
<keyword evidence="7" id="KW-0482">Metalloprotease</keyword>
<dbReference type="InterPro" id="IPR011765">
    <property type="entry name" value="Pept_M16_N"/>
</dbReference>
<comment type="subcellular location">
    <subcellularLocation>
        <location evidence="2">Mitochondrion</location>
    </subcellularLocation>
</comment>
<dbReference type="PANTHER" id="PTHR11851:SF149">
    <property type="entry name" value="GH01077P"/>
    <property type="match status" value="1"/>
</dbReference>
<dbReference type="InterPro" id="IPR011249">
    <property type="entry name" value="Metalloenz_LuxS/M16"/>
</dbReference>
<dbReference type="AlphaFoldDB" id="A0A812TK33"/>
<keyword evidence="8" id="KW-0496">Mitochondrion</keyword>
<dbReference type="Pfam" id="PF05193">
    <property type="entry name" value="Peptidase_M16_C"/>
    <property type="match status" value="1"/>
</dbReference>
<keyword evidence="3" id="KW-0645">Protease</keyword>
<dbReference type="GO" id="GO:0006508">
    <property type="term" value="P:proteolysis"/>
    <property type="evidence" value="ECO:0007669"/>
    <property type="project" value="UniProtKB-KW"/>
</dbReference>
<feature type="domain" description="Peptidase M16 N-terminal" evidence="10">
    <location>
        <begin position="407"/>
        <end position="529"/>
    </location>
</feature>
<dbReference type="InterPro" id="IPR050361">
    <property type="entry name" value="MPP/UQCRC_Complex"/>
</dbReference>
<feature type="domain" description="Peptidase M16 C-terminal" evidence="11">
    <location>
        <begin position="536"/>
        <end position="723"/>
    </location>
</feature>
<gene>
    <name evidence="12" type="primary">MPPbeta</name>
    <name evidence="12" type="ORF">SPIL2461_LOCUS14166</name>
</gene>
<evidence type="ECO:0000256" key="7">
    <source>
        <dbReference type="ARBA" id="ARBA00023049"/>
    </source>
</evidence>
<dbReference type="InterPro" id="IPR007863">
    <property type="entry name" value="Peptidase_M16_C"/>
</dbReference>
<dbReference type="Pfam" id="PF00675">
    <property type="entry name" value="Peptidase_M16"/>
    <property type="match status" value="1"/>
</dbReference>
<sequence length="831" mass="90361">MTNQGGKGEGGRSAAGKGGKGEEGKPGEGLALAILRATYAPDMISILASFVLLLAVRLEAVAVLHHKRATPASDFSGSTWNGLQLCSSAAELNKCSQFRWKAPAIHSWFGKHLGFSPQNAQVMYDDTEHVIQTLQRIRQPVVGVATASVCHEATEVLQRCDYVLSSDDASFWLKERCISAAEAVAQGVAQRILPVADIGWEMAMLAKQLQVMTAAELASIKVNWLCAKASQVLTSPIKAQQPADSDRFAGTEVLLARPDVAKKESRSFWRSLTASTIPEIDEDEEAEEEEDEGMSSTASACSQATRSFTGDSAMTSADTGALQHDLPISAAWQADPCKLPSKFLSVPNDIVKQIFQAMSKAMSVSFGFYQGKRKTFQAAALGSSACRDRFFSGRKTNFYLYSSTPVRDETKETRGATYLLEQLSLAGTAKRPMAKLESEIESLGATLDLSYGREHSAFNMTMFKGDLAQGVDILADMVTAPAFGNLAKEKQAILRKLEDAEQPTRQVIDDRLHACAFRDYSLGFSTVGPFEGIETLTQDHLKKHHETNFTADKMVIAASGAVKHEELVKLAEKAFGGVKAGPPRVYSTKPYFCGAQLLYRNDEMGPLAYISTGWEAVPWKSPDAVTFMVMQAIIGTYKKNAGLVPGSISGNRVTNAVANKMGVGCAEEYECFMHFYKDTGVFGWYIVCDEVAVEHAVGELMFGCNLLSFSVTDEEVERAKRELKATLVNGSGSTRDSCNQVGKEVLAYGRGVPPAEMMLRIDGVDAEEVKRVAYKYLNDQEISVTALGPLHGMPELYIMRQATTNRGGKQSSAYLRMLCGCCVDVMVPEHG</sequence>
<proteinExistence type="predicted"/>
<dbReference type="Proteomes" id="UP000649617">
    <property type="component" value="Unassembled WGS sequence"/>
</dbReference>
<evidence type="ECO:0000256" key="4">
    <source>
        <dbReference type="ARBA" id="ARBA00022723"/>
    </source>
</evidence>
<reference evidence="12" key="1">
    <citation type="submission" date="2021-02" db="EMBL/GenBank/DDBJ databases">
        <authorList>
            <person name="Dougan E. K."/>
            <person name="Rhodes N."/>
            <person name="Thang M."/>
            <person name="Chan C."/>
        </authorList>
    </citation>
    <scope>NUCLEOTIDE SEQUENCE</scope>
</reference>
<dbReference type="EMBL" id="CAJNIZ010032224">
    <property type="protein sequence ID" value="CAE7535930.1"/>
    <property type="molecule type" value="Genomic_DNA"/>
</dbReference>
<evidence type="ECO:0000313" key="12">
    <source>
        <dbReference type="EMBL" id="CAE7535930.1"/>
    </source>
</evidence>
<evidence type="ECO:0000256" key="8">
    <source>
        <dbReference type="ARBA" id="ARBA00023128"/>
    </source>
</evidence>
<evidence type="ECO:0000259" key="11">
    <source>
        <dbReference type="Pfam" id="PF05193"/>
    </source>
</evidence>
<organism evidence="12 13">
    <name type="scientific">Symbiodinium pilosum</name>
    <name type="common">Dinoflagellate</name>
    <dbReference type="NCBI Taxonomy" id="2952"/>
    <lineage>
        <taxon>Eukaryota</taxon>
        <taxon>Sar</taxon>
        <taxon>Alveolata</taxon>
        <taxon>Dinophyceae</taxon>
        <taxon>Suessiales</taxon>
        <taxon>Symbiodiniaceae</taxon>
        <taxon>Symbiodinium</taxon>
    </lineage>
</organism>
<dbReference type="PANTHER" id="PTHR11851">
    <property type="entry name" value="METALLOPROTEASE"/>
    <property type="match status" value="1"/>
</dbReference>
<dbReference type="GO" id="GO:0005739">
    <property type="term" value="C:mitochondrion"/>
    <property type="evidence" value="ECO:0007669"/>
    <property type="project" value="UniProtKB-SubCell"/>
</dbReference>
<evidence type="ECO:0000256" key="3">
    <source>
        <dbReference type="ARBA" id="ARBA00022670"/>
    </source>
</evidence>
<dbReference type="SUPFAM" id="SSF63411">
    <property type="entry name" value="LuxS/MPP-like metallohydrolase"/>
    <property type="match status" value="2"/>
</dbReference>
<evidence type="ECO:0000259" key="10">
    <source>
        <dbReference type="Pfam" id="PF00675"/>
    </source>
</evidence>
<evidence type="ECO:0000256" key="1">
    <source>
        <dbReference type="ARBA" id="ARBA00001947"/>
    </source>
</evidence>
<feature type="compositionally biased region" description="Acidic residues" evidence="9">
    <location>
        <begin position="279"/>
        <end position="293"/>
    </location>
</feature>
<comment type="caution">
    <text evidence="12">The sequence shown here is derived from an EMBL/GenBank/DDBJ whole genome shotgun (WGS) entry which is preliminary data.</text>
</comment>
<keyword evidence="13" id="KW-1185">Reference proteome</keyword>
<dbReference type="OrthoDB" id="10251424at2759"/>
<evidence type="ECO:0000256" key="6">
    <source>
        <dbReference type="ARBA" id="ARBA00022833"/>
    </source>
</evidence>
<evidence type="ECO:0000256" key="2">
    <source>
        <dbReference type="ARBA" id="ARBA00004173"/>
    </source>
</evidence>
<keyword evidence="4" id="KW-0479">Metal-binding</keyword>
<dbReference type="GO" id="GO:0046872">
    <property type="term" value="F:metal ion binding"/>
    <property type="evidence" value="ECO:0007669"/>
    <property type="project" value="UniProtKB-KW"/>
</dbReference>
<comment type="cofactor">
    <cofactor evidence="1">
        <name>Zn(2+)</name>
        <dbReference type="ChEBI" id="CHEBI:29105"/>
    </cofactor>
</comment>
<evidence type="ECO:0000256" key="9">
    <source>
        <dbReference type="SAM" id="MobiDB-lite"/>
    </source>
</evidence>
<accession>A0A812TK33</accession>
<feature type="region of interest" description="Disordered" evidence="9">
    <location>
        <begin position="278"/>
        <end position="301"/>
    </location>
</feature>
<keyword evidence="6" id="KW-0862">Zinc</keyword>
<feature type="compositionally biased region" description="Gly residues" evidence="9">
    <location>
        <begin position="1"/>
        <end position="18"/>
    </location>
</feature>
<protein>
    <submittedName>
        <fullName evidence="12">MPPbeta protein</fullName>
    </submittedName>
</protein>
<feature type="region of interest" description="Disordered" evidence="9">
    <location>
        <begin position="1"/>
        <end position="25"/>
    </location>
</feature>
<name>A0A812TK33_SYMPI</name>
<dbReference type="GO" id="GO:0008237">
    <property type="term" value="F:metallopeptidase activity"/>
    <property type="evidence" value="ECO:0007669"/>
    <property type="project" value="UniProtKB-KW"/>
</dbReference>
<keyword evidence="5" id="KW-0378">Hydrolase</keyword>
<evidence type="ECO:0000256" key="5">
    <source>
        <dbReference type="ARBA" id="ARBA00022801"/>
    </source>
</evidence>
<evidence type="ECO:0000313" key="13">
    <source>
        <dbReference type="Proteomes" id="UP000649617"/>
    </source>
</evidence>